<organism evidence="2 3">
    <name type="scientific">Populus trichocarpa</name>
    <name type="common">Western balsam poplar</name>
    <name type="synonym">Populus balsamifera subsp. trichocarpa</name>
    <dbReference type="NCBI Taxonomy" id="3694"/>
    <lineage>
        <taxon>Eukaryota</taxon>
        <taxon>Viridiplantae</taxon>
        <taxon>Streptophyta</taxon>
        <taxon>Embryophyta</taxon>
        <taxon>Tracheophyta</taxon>
        <taxon>Spermatophyta</taxon>
        <taxon>Magnoliopsida</taxon>
        <taxon>eudicotyledons</taxon>
        <taxon>Gunneridae</taxon>
        <taxon>Pentapetalae</taxon>
        <taxon>rosids</taxon>
        <taxon>fabids</taxon>
        <taxon>Malpighiales</taxon>
        <taxon>Salicaceae</taxon>
        <taxon>Saliceae</taxon>
        <taxon>Populus</taxon>
    </lineage>
</organism>
<accession>B9GJ15</accession>
<dbReference type="AlphaFoldDB" id="B9GJ15"/>
<dbReference type="InParanoid" id="B9GJ15"/>
<evidence type="ECO:0000256" key="1">
    <source>
        <dbReference type="SAM" id="MobiDB-lite"/>
    </source>
</evidence>
<dbReference type="PANTHER" id="PTHR35218:SF9">
    <property type="entry name" value="ENDONUCLEASE_EXONUCLEASE_PHOSPHATASE DOMAIN-CONTAINING PROTEIN"/>
    <property type="match status" value="1"/>
</dbReference>
<dbReference type="EMBL" id="CM009290">
    <property type="protein sequence ID" value="PNT57159.1"/>
    <property type="molecule type" value="Genomic_DNA"/>
</dbReference>
<keyword evidence="3" id="KW-1185">Reference proteome</keyword>
<feature type="region of interest" description="Disordered" evidence="1">
    <location>
        <begin position="21"/>
        <end position="41"/>
    </location>
</feature>
<name>B9GJ15_POPTR</name>
<dbReference type="Proteomes" id="UP000006729">
    <property type="component" value="Chromosome 1"/>
</dbReference>
<sequence>MKAFIVGTSLVDNNMLKITASTTRNTSDRNMRGREDNPLDPGICQDNALPRTISSIQQPAEGLKDDLSKQVEIHRKVIKLVGGQRDGDGCNTSVMLKAASTIYTLIMNCFADCSNILVWNVRGAANMNIKRHRKDLIRKYHPSLVVLLETHIQFARASNFWMQLAYSPAAIGRLMVIREFTNEISRFARQIATRVLHATDVTTQALKYCHFSTAYGREIWLPRKIDRLAEDCGLTWKDNNAKATTHRVLSWQRLEDDFIKQDVDGSSLAGNPGKAAWDKGSRRILCNSGSKDAIRLVTAVDIDQRSVEERLVGQAYHTRITGKQNHILILWLSML</sequence>
<dbReference type="HOGENOM" id="CLU_830007_0_0_1"/>
<feature type="compositionally biased region" description="Basic and acidic residues" evidence="1">
    <location>
        <begin position="26"/>
        <end position="37"/>
    </location>
</feature>
<dbReference type="PANTHER" id="PTHR35218">
    <property type="entry name" value="RNASE H DOMAIN-CONTAINING PROTEIN"/>
    <property type="match status" value="1"/>
</dbReference>
<proteinExistence type="predicted"/>
<gene>
    <name evidence="2" type="ORF">POPTR_001G285400</name>
</gene>
<protein>
    <submittedName>
        <fullName evidence="2">Uncharacterized protein</fullName>
    </submittedName>
</protein>
<reference evidence="2 3" key="1">
    <citation type="journal article" date="2006" name="Science">
        <title>The genome of black cottonwood, Populus trichocarpa (Torr. &amp; Gray).</title>
        <authorList>
            <person name="Tuskan G.A."/>
            <person name="Difazio S."/>
            <person name="Jansson S."/>
            <person name="Bohlmann J."/>
            <person name="Grigoriev I."/>
            <person name="Hellsten U."/>
            <person name="Putnam N."/>
            <person name="Ralph S."/>
            <person name="Rombauts S."/>
            <person name="Salamov A."/>
            <person name="Schein J."/>
            <person name="Sterck L."/>
            <person name="Aerts A."/>
            <person name="Bhalerao R.R."/>
            <person name="Bhalerao R.P."/>
            <person name="Blaudez D."/>
            <person name="Boerjan W."/>
            <person name="Brun A."/>
            <person name="Brunner A."/>
            <person name="Busov V."/>
            <person name="Campbell M."/>
            <person name="Carlson J."/>
            <person name="Chalot M."/>
            <person name="Chapman J."/>
            <person name="Chen G.L."/>
            <person name="Cooper D."/>
            <person name="Coutinho P.M."/>
            <person name="Couturier J."/>
            <person name="Covert S."/>
            <person name="Cronk Q."/>
            <person name="Cunningham R."/>
            <person name="Davis J."/>
            <person name="Degroeve S."/>
            <person name="Dejardin A."/>
            <person name="Depamphilis C."/>
            <person name="Detter J."/>
            <person name="Dirks B."/>
            <person name="Dubchak I."/>
            <person name="Duplessis S."/>
            <person name="Ehlting J."/>
            <person name="Ellis B."/>
            <person name="Gendler K."/>
            <person name="Goodstein D."/>
            <person name="Gribskov M."/>
            <person name="Grimwood J."/>
            <person name="Groover A."/>
            <person name="Gunter L."/>
            <person name="Hamberger B."/>
            <person name="Heinze B."/>
            <person name="Helariutta Y."/>
            <person name="Henrissat B."/>
            <person name="Holligan D."/>
            <person name="Holt R."/>
            <person name="Huang W."/>
            <person name="Islam-Faridi N."/>
            <person name="Jones S."/>
            <person name="Jones-Rhoades M."/>
            <person name="Jorgensen R."/>
            <person name="Joshi C."/>
            <person name="Kangasjarvi J."/>
            <person name="Karlsson J."/>
            <person name="Kelleher C."/>
            <person name="Kirkpatrick R."/>
            <person name="Kirst M."/>
            <person name="Kohler A."/>
            <person name="Kalluri U."/>
            <person name="Larimer F."/>
            <person name="Leebens-Mack J."/>
            <person name="Leple J.C."/>
            <person name="Locascio P."/>
            <person name="Lou Y."/>
            <person name="Lucas S."/>
            <person name="Martin F."/>
            <person name="Montanini B."/>
            <person name="Napoli C."/>
            <person name="Nelson D.R."/>
            <person name="Nelson C."/>
            <person name="Nieminen K."/>
            <person name="Nilsson O."/>
            <person name="Pereda V."/>
            <person name="Peter G."/>
            <person name="Philippe R."/>
            <person name="Pilate G."/>
            <person name="Poliakov A."/>
            <person name="Razumovskaya J."/>
            <person name="Richardson P."/>
            <person name="Rinaldi C."/>
            <person name="Ritland K."/>
            <person name="Rouze P."/>
            <person name="Ryaboy D."/>
            <person name="Schmutz J."/>
            <person name="Schrader J."/>
            <person name="Segerman B."/>
            <person name="Shin H."/>
            <person name="Siddiqui A."/>
            <person name="Sterky F."/>
            <person name="Terry A."/>
            <person name="Tsai C.J."/>
            <person name="Uberbacher E."/>
            <person name="Unneberg P."/>
            <person name="Vahala J."/>
            <person name="Wall K."/>
            <person name="Wessler S."/>
            <person name="Yang G."/>
            <person name="Yin T."/>
            <person name="Douglas C."/>
            <person name="Marra M."/>
            <person name="Sandberg G."/>
            <person name="Van de Peer Y."/>
            <person name="Rokhsar D."/>
        </authorList>
    </citation>
    <scope>NUCLEOTIDE SEQUENCE [LARGE SCALE GENOMIC DNA]</scope>
    <source>
        <strain evidence="3">cv. Nisqually</strain>
    </source>
</reference>
<evidence type="ECO:0000313" key="2">
    <source>
        <dbReference type="EMBL" id="PNT57159.1"/>
    </source>
</evidence>
<evidence type="ECO:0000313" key="3">
    <source>
        <dbReference type="Proteomes" id="UP000006729"/>
    </source>
</evidence>